<dbReference type="Proteomes" id="UP000292702">
    <property type="component" value="Unassembled WGS sequence"/>
</dbReference>
<dbReference type="EMBL" id="RWJN01000030">
    <property type="protein sequence ID" value="TCD69967.1"/>
    <property type="molecule type" value="Genomic_DNA"/>
</dbReference>
<evidence type="ECO:0000256" key="1">
    <source>
        <dbReference type="SAM" id="MobiDB-lite"/>
    </source>
</evidence>
<feature type="compositionally biased region" description="Polar residues" evidence="1">
    <location>
        <begin position="97"/>
        <end position="115"/>
    </location>
</feature>
<comment type="caution">
    <text evidence="2">The sequence shown here is derived from an EMBL/GenBank/DDBJ whole genome shotgun (WGS) entry which is preliminary data.</text>
</comment>
<keyword evidence="3" id="KW-1185">Reference proteome</keyword>
<evidence type="ECO:0000313" key="3">
    <source>
        <dbReference type="Proteomes" id="UP000292702"/>
    </source>
</evidence>
<reference evidence="2 3" key="1">
    <citation type="submission" date="2018-11" db="EMBL/GenBank/DDBJ databases">
        <title>Genome assembly of Steccherinum ochraceum LE-BIN_3174, the white-rot fungus of the Steccherinaceae family (The Residual Polyporoid clade, Polyporales, Basidiomycota).</title>
        <authorList>
            <person name="Fedorova T.V."/>
            <person name="Glazunova O.A."/>
            <person name="Landesman E.O."/>
            <person name="Moiseenko K.V."/>
            <person name="Psurtseva N.V."/>
            <person name="Savinova O.S."/>
            <person name="Shakhova N.V."/>
            <person name="Tyazhelova T.V."/>
            <person name="Vasina D.V."/>
        </authorList>
    </citation>
    <scope>NUCLEOTIDE SEQUENCE [LARGE SCALE GENOMIC DNA]</scope>
    <source>
        <strain evidence="2 3">LE-BIN_3174</strain>
    </source>
</reference>
<feature type="region of interest" description="Disordered" evidence="1">
    <location>
        <begin position="619"/>
        <end position="639"/>
    </location>
</feature>
<feature type="region of interest" description="Disordered" evidence="1">
    <location>
        <begin position="76"/>
        <end position="117"/>
    </location>
</feature>
<protein>
    <submittedName>
        <fullName evidence="2">Uncharacterized protein</fullName>
    </submittedName>
</protein>
<dbReference type="STRING" id="92696.A0A4V2MXF8"/>
<gene>
    <name evidence="2" type="ORF">EIP91_005556</name>
</gene>
<accession>A0A4V2MXF8</accession>
<organism evidence="2 3">
    <name type="scientific">Steccherinum ochraceum</name>
    <dbReference type="NCBI Taxonomy" id="92696"/>
    <lineage>
        <taxon>Eukaryota</taxon>
        <taxon>Fungi</taxon>
        <taxon>Dikarya</taxon>
        <taxon>Basidiomycota</taxon>
        <taxon>Agaricomycotina</taxon>
        <taxon>Agaricomycetes</taxon>
        <taxon>Polyporales</taxon>
        <taxon>Steccherinaceae</taxon>
        <taxon>Steccherinum</taxon>
    </lineage>
</organism>
<evidence type="ECO:0000313" key="2">
    <source>
        <dbReference type="EMBL" id="TCD69967.1"/>
    </source>
</evidence>
<sequence>MSIQLLRRSLVLQLRCAPVLRSSVHRLYTNHASSSSDDAIPITSEAAATSHARVDPDDKPHYVPPRLYSAATVKIPRRKKTKKGQVSIGSEQREQDSSSASTILQPRYSPPTQEAPSVESHLATLNATGGVPTLADLERFRSAHPPNSESPKYPQRYGELVDRLCRSFSKEQLHFFMQSYAVDSAQTHKSKPRRKAQYAEAIIEYWGWPLLEEVERAKRESVEVSVQTFRVSRAELLLILGRDGADLLSMSRDFNVHINMVPEPLALRAEGVIDSLKKVAERIRSIQEVRVAAVDQQVLDSALRVIRRTAYQFLTSSMIPQAIYSPILLTNNTTFDAIFSSRYALFPHYPDRARTSLLVSPNTFRMRKVVDTLMTRTSSPTLHGLGRGAGIYTRDKALVDLRASLLTSPATGDDAPLFRTVTASLGHMLLSDLGPNLTAEFDGYQSLGKMIDWLSDSGSRATFTPSLPYKLAHSLPSEQLVVHRLIYEAAPPEPHGIDASQAGTLIIPSIRHITFEVVLSNSTTPEPVSDADHQTAPLSPARLLYGTQQKLDMLMPDRVMDIRLTATNSSEMSREQWPAVLQEYSNELNKYIDRGRDTQPDPPVSFDRDGLQFVLSESASVRQSEESSPVKEESPGTGAHVATEKVLSLEDNQMTAQCKVTCNGESPEAWLNFLDVCDNLSSSTYVVDNPLGFQNLHSTQ</sequence>
<dbReference type="OrthoDB" id="3362817at2759"/>
<dbReference type="AlphaFoldDB" id="A0A4V2MXF8"/>
<proteinExistence type="predicted"/>
<name>A0A4V2MXF8_9APHY</name>
<feature type="compositionally biased region" description="Basic and acidic residues" evidence="1">
    <location>
        <begin position="623"/>
        <end position="634"/>
    </location>
</feature>